<name>A0A3B4HDJ8_9CICH</name>
<dbReference type="Pfam" id="PF00096">
    <property type="entry name" value="zf-C2H2"/>
    <property type="match status" value="4"/>
</dbReference>
<dbReference type="Gene3D" id="3.30.160.60">
    <property type="entry name" value="Classic Zinc Finger"/>
    <property type="match status" value="5"/>
</dbReference>
<keyword evidence="7" id="KW-0805">Transcription regulation</keyword>
<keyword evidence="4" id="KW-0677">Repeat</keyword>
<sequence>MEQEVSTLRRLTNVKEERERKPTLCGKDFARARGLKIHQLIHGGFKAHSCELCGKAFAQNSDLQKHLVTHSGINAYSCDFCGKSFSDKRYRNIHLRIHTGNDVSCCDQCGKLFTTDTHRATHMDPLPNAVVTVVVGKFLCVLCGKTSNHQRDLKPHQRRHTRDKMNYCKECGRAFHTPSHRNKHERTHMEVNFSCDQCDKSFRNLSSYSEHKRSHTVNKLFHCYQCAKTFTSLSALCKHQPDHAGLKSLDHNESEERERSSSGFRLRLKNLEIRLHRVQMESPVKSVS</sequence>
<dbReference type="SUPFAM" id="SSF57667">
    <property type="entry name" value="beta-beta-alpha zinc fingers"/>
    <property type="match status" value="4"/>
</dbReference>
<dbReference type="FunFam" id="3.30.160.60:FF:001009">
    <property type="entry name" value="Zinc finger protein 26"/>
    <property type="match status" value="1"/>
</dbReference>
<dbReference type="InterPro" id="IPR036236">
    <property type="entry name" value="Znf_C2H2_sf"/>
</dbReference>
<dbReference type="STRING" id="303518.ENSPNYP00000032041"/>
<feature type="domain" description="C2H2-type" evidence="12">
    <location>
        <begin position="193"/>
        <end position="220"/>
    </location>
</feature>
<evidence type="ECO:0000256" key="8">
    <source>
        <dbReference type="ARBA" id="ARBA00023125"/>
    </source>
</evidence>
<dbReference type="Ensembl" id="ENSPNYT00000032810.1">
    <property type="protein sequence ID" value="ENSPNYP00000032041.1"/>
    <property type="gene ID" value="ENSPNYG00000024185.1"/>
</dbReference>
<comment type="subcellular location">
    <subcellularLocation>
        <location evidence="1">Nucleus</location>
    </subcellularLocation>
</comment>
<dbReference type="GeneTree" id="ENSGT01150000286958"/>
<keyword evidence="9" id="KW-0804">Transcription</keyword>
<keyword evidence="3" id="KW-0479">Metal-binding</keyword>
<dbReference type="PROSITE" id="PS00028">
    <property type="entry name" value="ZINC_FINGER_C2H2_1"/>
    <property type="match status" value="5"/>
</dbReference>
<keyword evidence="8" id="KW-0238">DNA-binding</keyword>
<feature type="domain" description="C2H2-type" evidence="12">
    <location>
        <begin position="48"/>
        <end position="75"/>
    </location>
</feature>
<comment type="similarity">
    <text evidence="2">Belongs to the krueppel C2H2-type zinc-finger protein family.</text>
</comment>
<proteinExistence type="inferred from homology"/>
<feature type="domain" description="C2H2-type" evidence="12">
    <location>
        <begin position="25"/>
        <end position="47"/>
    </location>
</feature>
<dbReference type="InterPro" id="IPR050636">
    <property type="entry name" value="C2H2-ZF_domain-containing"/>
</dbReference>
<dbReference type="FunFam" id="3.30.160.60:FF:000188">
    <property type="entry name" value="Zinc finger protein 787"/>
    <property type="match status" value="1"/>
</dbReference>
<dbReference type="GO" id="GO:0005634">
    <property type="term" value="C:nucleus"/>
    <property type="evidence" value="ECO:0007669"/>
    <property type="project" value="UniProtKB-SubCell"/>
</dbReference>
<accession>A0A3B4HDJ8</accession>
<dbReference type="SMART" id="SM00355">
    <property type="entry name" value="ZnF_C2H2"/>
    <property type="match status" value="7"/>
</dbReference>
<dbReference type="FunFam" id="3.30.160.60:FF:000446">
    <property type="entry name" value="Zinc finger protein"/>
    <property type="match status" value="1"/>
</dbReference>
<evidence type="ECO:0000256" key="6">
    <source>
        <dbReference type="ARBA" id="ARBA00022833"/>
    </source>
</evidence>
<evidence type="ECO:0000259" key="12">
    <source>
        <dbReference type="PROSITE" id="PS50157"/>
    </source>
</evidence>
<dbReference type="GO" id="GO:0003677">
    <property type="term" value="F:DNA binding"/>
    <property type="evidence" value="ECO:0007669"/>
    <property type="project" value="UniProtKB-KW"/>
</dbReference>
<dbReference type="InterPro" id="IPR013087">
    <property type="entry name" value="Znf_C2H2_type"/>
</dbReference>
<evidence type="ECO:0000313" key="13">
    <source>
        <dbReference type="Ensembl" id="ENSPNYP00000032041.1"/>
    </source>
</evidence>
<feature type="domain" description="C2H2-type" evidence="12">
    <location>
        <begin position="221"/>
        <end position="248"/>
    </location>
</feature>
<evidence type="ECO:0000256" key="9">
    <source>
        <dbReference type="ARBA" id="ARBA00023163"/>
    </source>
</evidence>
<dbReference type="PROSITE" id="PS50157">
    <property type="entry name" value="ZINC_FINGER_C2H2_2"/>
    <property type="match status" value="7"/>
</dbReference>
<dbReference type="GO" id="GO:0008270">
    <property type="term" value="F:zinc ion binding"/>
    <property type="evidence" value="ECO:0007669"/>
    <property type="project" value="UniProtKB-KW"/>
</dbReference>
<feature type="domain" description="C2H2-type" evidence="12">
    <location>
        <begin position="76"/>
        <end position="103"/>
    </location>
</feature>
<feature type="domain" description="C2H2-type" evidence="12">
    <location>
        <begin position="166"/>
        <end position="188"/>
    </location>
</feature>
<keyword evidence="5 11" id="KW-0863">Zinc-finger</keyword>
<evidence type="ECO:0000256" key="4">
    <source>
        <dbReference type="ARBA" id="ARBA00022737"/>
    </source>
</evidence>
<dbReference type="FunFam" id="3.30.160.60:FF:000925">
    <property type="entry name" value="Zinc finger protein 668"/>
    <property type="match status" value="1"/>
</dbReference>
<dbReference type="PANTHER" id="PTHR47772:SF13">
    <property type="entry name" value="GASTRULA ZINC FINGER PROTEIN XLCGF49.1-LIKE-RELATED"/>
    <property type="match status" value="1"/>
</dbReference>
<evidence type="ECO:0000256" key="10">
    <source>
        <dbReference type="ARBA" id="ARBA00023242"/>
    </source>
</evidence>
<organism evidence="13">
    <name type="scientific">Pundamilia nyererei</name>
    <dbReference type="NCBI Taxonomy" id="303518"/>
    <lineage>
        <taxon>Eukaryota</taxon>
        <taxon>Metazoa</taxon>
        <taxon>Chordata</taxon>
        <taxon>Craniata</taxon>
        <taxon>Vertebrata</taxon>
        <taxon>Euteleostomi</taxon>
        <taxon>Actinopterygii</taxon>
        <taxon>Neopterygii</taxon>
        <taxon>Teleostei</taxon>
        <taxon>Neoteleostei</taxon>
        <taxon>Acanthomorphata</taxon>
        <taxon>Ovalentaria</taxon>
        <taxon>Cichlomorphae</taxon>
        <taxon>Cichliformes</taxon>
        <taxon>Cichlidae</taxon>
        <taxon>African cichlids</taxon>
        <taxon>Pseudocrenilabrinae</taxon>
        <taxon>Haplochromini</taxon>
        <taxon>Pundamilia</taxon>
    </lineage>
</organism>
<evidence type="ECO:0000256" key="7">
    <source>
        <dbReference type="ARBA" id="ARBA00023015"/>
    </source>
</evidence>
<dbReference type="PANTHER" id="PTHR47772">
    <property type="entry name" value="ZINC FINGER PROTEIN 200"/>
    <property type="match status" value="1"/>
</dbReference>
<dbReference type="AlphaFoldDB" id="A0A3B4HDJ8"/>
<protein>
    <recommendedName>
        <fullName evidence="12">C2H2-type domain-containing protein</fullName>
    </recommendedName>
</protein>
<reference evidence="13" key="1">
    <citation type="submission" date="2023-09" db="UniProtKB">
        <authorList>
            <consortium name="Ensembl"/>
        </authorList>
    </citation>
    <scope>IDENTIFICATION</scope>
</reference>
<keyword evidence="10" id="KW-0539">Nucleus</keyword>
<evidence type="ECO:0000256" key="1">
    <source>
        <dbReference type="ARBA" id="ARBA00004123"/>
    </source>
</evidence>
<evidence type="ECO:0000256" key="11">
    <source>
        <dbReference type="PROSITE-ProRule" id="PRU00042"/>
    </source>
</evidence>
<keyword evidence="6" id="KW-0862">Zinc</keyword>
<feature type="domain" description="C2H2-type" evidence="12">
    <location>
        <begin position="138"/>
        <end position="165"/>
    </location>
</feature>
<evidence type="ECO:0000256" key="2">
    <source>
        <dbReference type="ARBA" id="ARBA00006991"/>
    </source>
</evidence>
<evidence type="ECO:0000256" key="3">
    <source>
        <dbReference type="ARBA" id="ARBA00022723"/>
    </source>
</evidence>
<evidence type="ECO:0000256" key="5">
    <source>
        <dbReference type="ARBA" id="ARBA00022771"/>
    </source>
</evidence>